<protein>
    <submittedName>
        <fullName evidence="2">Uncharacterized protein</fullName>
    </submittedName>
</protein>
<dbReference type="AlphaFoldDB" id="A0A0E0PRC1"/>
<feature type="compositionally biased region" description="Low complexity" evidence="1">
    <location>
        <begin position="79"/>
        <end position="100"/>
    </location>
</feature>
<dbReference type="Gramene" id="ORUFI05G27940.1">
    <property type="protein sequence ID" value="ORUFI05G27940.1"/>
    <property type="gene ID" value="ORUFI05G27940"/>
</dbReference>
<evidence type="ECO:0000313" key="2">
    <source>
        <dbReference type="EnsemblPlants" id="ORUFI05G27940.1"/>
    </source>
</evidence>
<dbReference type="EnsemblPlants" id="ORUFI05G27940.1">
    <property type="protein sequence ID" value="ORUFI05G27940.1"/>
    <property type="gene ID" value="ORUFI05G27940"/>
</dbReference>
<evidence type="ECO:0000313" key="3">
    <source>
        <dbReference type="Proteomes" id="UP000008022"/>
    </source>
</evidence>
<feature type="region of interest" description="Disordered" evidence="1">
    <location>
        <begin position="1"/>
        <end position="46"/>
    </location>
</feature>
<keyword evidence="3" id="KW-1185">Reference proteome</keyword>
<proteinExistence type="predicted"/>
<feature type="region of interest" description="Disordered" evidence="1">
    <location>
        <begin position="66"/>
        <end position="110"/>
    </location>
</feature>
<reference evidence="2" key="2">
    <citation type="submission" date="2015-06" db="UniProtKB">
        <authorList>
            <consortium name="EnsemblPlants"/>
        </authorList>
    </citation>
    <scope>IDENTIFICATION</scope>
</reference>
<organism evidence="2 3">
    <name type="scientific">Oryza rufipogon</name>
    <name type="common">Brownbeard rice</name>
    <name type="synonym">Asian wild rice</name>
    <dbReference type="NCBI Taxonomy" id="4529"/>
    <lineage>
        <taxon>Eukaryota</taxon>
        <taxon>Viridiplantae</taxon>
        <taxon>Streptophyta</taxon>
        <taxon>Embryophyta</taxon>
        <taxon>Tracheophyta</taxon>
        <taxon>Spermatophyta</taxon>
        <taxon>Magnoliopsida</taxon>
        <taxon>Liliopsida</taxon>
        <taxon>Poales</taxon>
        <taxon>Poaceae</taxon>
        <taxon>BOP clade</taxon>
        <taxon>Oryzoideae</taxon>
        <taxon>Oryzeae</taxon>
        <taxon>Oryzinae</taxon>
        <taxon>Oryza</taxon>
    </lineage>
</organism>
<feature type="region of interest" description="Disordered" evidence="1">
    <location>
        <begin position="151"/>
        <end position="171"/>
    </location>
</feature>
<name>A0A0E0PRC1_ORYRU</name>
<sequence length="202" mass="21085">MPPPIPHSPLAQVGAKGEVRQSASQPPRPLHGRGDTCARLQRSMPPDTIRARSLLSFCRRRDACADLQHSTRPPPHLSAPVRRAAAAGEPAARTADCRSGGSTGGAAVGTARRSEMDILFSNPKEEEEAEAAELSRIVKPWARPTVTVHVSGRVGGDGPREASLSRRGGRGGWASVRAGFEGGGGLVFGSGLAFLAADDSAR</sequence>
<evidence type="ECO:0000256" key="1">
    <source>
        <dbReference type="SAM" id="MobiDB-lite"/>
    </source>
</evidence>
<reference evidence="3" key="1">
    <citation type="submission" date="2013-06" db="EMBL/GenBank/DDBJ databases">
        <authorList>
            <person name="Zhao Q."/>
        </authorList>
    </citation>
    <scope>NUCLEOTIDE SEQUENCE</scope>
    <source>
        <strain evidence="3">cv. W1943</strain>
    </source>
</reference>
<dbReference type="Proteomes" id="UP000008022">
    <property type="component" value="Unassembled WGS sequence"/>
</dbReference>
<accession>A0A0E0PRC1</accession>
<dbReference type="HOGENOM" id="CLU_1356613_0_0_1"/>